<name>A0A6G7GPY8_KUEST</name>
<proteinExistence type="predicted"/>
<dbReference type="AlphaFoldDB" id="A0A6G7GPY8"/>
<dbReference type="CDD" id="cd07812">
    <property type="entry name" value="SRPBCC"/>
    <property type="match status" value="1"/>
</dbReference>
<dbReference type="Proteomes" id="UP000501926">
    <property type="component" value="Chromosome"/>
</dbReference>
<dbReference type="EMBL" id="CP049055">
    <property type="protein sequence ID" value="QII11257.1"/>
    <property type="molecule type" value="Genomic_DNA"/>
</dbReference>
<accession>A0A6G7GPY8</accession>
<organism evidence="1 2">
    <name type="scientific">Kuenenia stuttgartiensis</name>
    <dbReference type="NCBI Taxonomy" id="174633"/>
    <lineage>
        <taxon>Bacteria</taxon>
        <taxon>Pseudomonadati</taxon>
        <taxon>Planctomycetota</taxon>
        <taxon>Candidatus Brocadiia</taxon>
        <taxon>Candidatus Brocadiales</taxon>
        <taxon>Candidatus Brocadiaceae</taxon>
        <taxon>Candidatus Kuenenia</taxon>
    </lineage>
</organism>
<sequence length="1227" mass="135778">MGRLRIGTNNIDAIHASAGLLAGKKPVAEIGDSSHGSLRLGLTAVSSIHASAGLLAGKKPTVEVGDSANGGLRANIETVRVVHASAGLLAGKKPTLEIGIPMSESGSTPPVALELIRTGLSHWLIDVLGGSYMENGIRGNLDNAVFAVNSSGKVIIPASAKGNVLVEIRGVWLTTETFSWDGYKADPENDAAVNYYASSQLIADYTEITLSPSLPQSTQVQVYYTYQTTQQLGRMTYYGSYPFMYASYGGPFPEEKRDKIQIGWFSSAADAEYWYIVACHEAYLASGEAVYNDMATKIVEKCREYETISGNYLNTFDSALHEKPDGVWAKSDYGNLNGVIAYDPINTNNKVFKIYGYIGTWGGWGNWEEWNFTGDPYFKFRFRGQNLANSTNTTGIYRLKLKKTDGTEWTYSFADTSTGWKSYNLPLSNFKGITNIVYGDLSSYWWSKYGKAAKAGSEIRTNQMSWSGDFWIDSGQYHYICRKLEFDFDNLPYPSEGYDGAGFITGVPAACTSFSDNINFYVYADTAMNLRLKLNDTASASYEYTKYIETGSTRVTVDLTAFSPDATGKTIDQVYFQIDPEGIYPNEVRWPDKNIGSTGGSWNGVNDTISIINNNPNRSLIAGSKVYNKVITVTTHIESYAGFIFNIPSGVDSSRYDKVSWVMRSTMTQNIKVTVRDNNSLEHVYWANITADQTVRFNIAYGAFDGGVINHPIKDVRFEFYDNGDSITDFGEVRFGDEISVSFPAKIFVTDVKFGLSPNLYGTTEIKSYAFYWPAANSGNYYTTTYWDDVGIDYSPPDDYYGLTYSGYEWGDGGVKGSWRGAMYVGYLVPVAHYWKGYTAQAALAAQCIRDSQVEFASRMGRTVYTLFMPFHTRATSGGASYSDTNESNIFSFGRPEEVSQWGGYQCRIAAHLAHYFYLTGNSNAQNVLYDLVTYWNSVIIEDPIGSGKWRIPTNPKREGPKIKNTRSIGSNYIVLKGCPANDSAWVNDKDILYIEGDVTKYTITATAATDSVGDVTIYISPALVVQANIDKKVMIVETETTAAHEKALMVQTFIYHYWKSGISISQTWYRRLLDDLINNRQYANGSFADSSNSGTYGFHQAEVGKALGMLINGRLGATPTYPLSATGADITAFQNLYNYMVNNIGSAKPCAMGLDWLPTHKYEDTPQLLGEGAGSTITNTAGTSEGISLCMHFALDYARYSGDYTWLNKIKRHLYEVTIGTPPGDW</sequence>
<evidence type="ECO:0000313" key="2">
    <source>
        <dbReference type="Proteomes" id="UP000501926"/>
    </source>
</evidence>
<protein>
    <submittedName>
        <fullName evidence="1">Uncharacterized protein</fullName>
    </submittedName>
</protein>
<evidence type="ECO:0000313" key="1">
    <source>
        <dbReference type="EMBL" id="QII11257.1"/>
    </source>
</evidence>
<reference evidence="1 2" key="1">
    <citation type="submission" date="2020-02" db="EMBL/GenBank/DDBJ databases">
        <title>Newly sequenced genome of strain CSTR1 showed variability in Candidatus Kuenenia stuttgartiensis genomes.</title>
        <authorList>
            <person name="Ding C."/>
            <person name="Adrian L."/>
        </authorList>
    </citation>
    <scope>NUCLEOTIDE SEQUENCE [LARGE SCALE GENOMIC DNA]</scope>
    <source>
        <strain evidence="1 2">CSTR1</strain>
    </source>
</reference>
<gene>
    <name evidence="1" type="ORF">KsCSTR_18780</name>
</gene>
<dbReference type="RefSeq" id="WP_164994821.1">
    <property type="nucleotide sequence ID" value="NZ_CP049055.1"/>
</dbReference>